<comment type="caution">
    <text evidence="3">The sequence shown here is derived from an EMBL/GenBank/DDBJ whole genome shotgun (WGS) entry which is preliminary data.</text>
</comment>
<keyword evidence="4" id="KW-1185">Reference proteome</keyword>
<accession>A0ABS3WM88</accession>
<reference evidence="3 4" key="1">
    <citation type="submission" date="2021-02" db="EMBL/GenBank/DDBJ databases">
        <title>Streptomyces spirodelae sp. nov., isolated from duckweed.</title>
        <authorList>
            <person name="Saimee Y."/>
            <person name="Duangmal K."/>
        </authorList>
    </citation>
    <scope>NUCLEOTIDE SEQUENCE [LARGE SCALE GENOMIC DNA]</scope>
    <source>
        <strain evidence="3 4">DW4-2</strain>
    </source>
</reference>
<evidence type="ECO:0000256" key="1">
    <source>
        <dbReference type="SAM" id="MobiDB-lite"/>
    </source>
</evidence>
<dbReference type="Pfam" id="PF13560">
    <property type="entry name" value="HTH_31"/>
    <property type="match status" value="1"/>
</dbReference>
<feature type="region of interest" description="Disordered" evidence="1">
    <location>
        <begin position="92"/>
        <end position="128"/>
    </location>
</feature>
<dbReference type="CDD" id="cd00093">
    <property type="entry name" value="HTH_XRE"/>
    <property type="match status" value="1"/>
</dbReference>
<evidence type="ECO:0000313" key="4">
    <source>
        <dbReference type="Proteomes" id="UP001518976"/>
    </source>
</evidence>
<protein>
    <submittedName>
        <fullName evidence="3">Helix-turn-helix transcriptional regulator</fullName>
    </submittedName>
</protein>
<dbReference type="SUPFAM" id="SSF47413">
    <property type="entry name" value="lambda repressor-like DNA-binding domains"/>
    <property type="match status" value="1"/>
</dbReference>
<dbReference type="SMART" id="SM00530">
    <property type="entry name" value="HTH_XRE"/>
    <property type="match status" value="1"/>
</dbReference>
<dbReference type="EMBL" id="JAFFZN010000001">
    <property type="protein sequence ID" value="MBO8184231.1"/>
    <property type="molecule type" value="Genomic_DNA"/>
</dbReference>
<gene>
    <name evidence="3" type="ORF">JW592_01855</name>
</gene>
<dbReference type="Proteomes" id="UP001518976">
    <property type="component" value="Unassembled WGS sequence"/>
</dbReference>
<dbReference type="InterPro" id="IPR010982">
    <property type="entry name" value="Lambda_DNA-bd_dom_sf"/>
</dbReference>
<evidence type="ECO:0000313" key="3">
    <source>
        <dbReference type="EMBL" id="MBO8184231.1"/>
    </source>
</evidence>
<sequence length="467" mass="50724">MPQPEKALDPSNSPQEWFGHELRLRRKERGFRTAASLAGEVQVSVDVILKIEKGTYRCPRDLAPRLDEALGTGGLFMRAWAMVYGDADKRAAEADKRGRRPGNRNPVAGAGRILDADTSSVSTGSPEPVDRRSFFAVGSLAALAPLDLAHLMGGTGQLPLPKKITSREIQQLLSIADGLHSWDHAHGGGGLVGELATGAMQWAVRLLSLDCPESLRQQFLTAIARLGIVAGASHFDTYEHDQARVSFKVAVECAEEARDWHLRAKGCSFLARQAIWVGDPDGGLTHAEKGLVRSDRLTATERAMLHTARARAFGKLRNPRETLAAVGAADDAFAQRRPDQDPPWMAYYDEAQHNGDTAHALFDLAVGVDGYNPQHAGQRFQAAVRGHDPAFTRSRAISCTKLASLVMAKGDPREAADIGHKAIALAGPLTSRRAADDLRELGRYASRHKEIQEAAVLRERITATLQT</sequence>
<proteinExistence type="predicted"/>
<feature type="domain" description="HTH cro/C1-type" evidence="2">
    <location>
        <begin position="21"/>
        <end position="77"/>
    </location>
</feature>
<name>A0ABS3WM88_9ACTN</name>
<organism evidence="3 4">
    <name type="scientific">Streptomyces spirodelae</name>
    <dbReference type="NCBI Taxonomy" id="2812904"/>
    <lineage>
        <taxon>Bacteria</taxon>
        <taxon>Bacillati</taxon>
        <taxon>Actinomycetota</taxon>
        <taxon>Actinomycetes</taxon>
        <taxon>Kitasatosporales</taxon>
        <taxon>Streptomycetaceae</taxon>
        <taxon>Streptomyces</taxon>
    </lineage>
</organism>
<dbReference type="InterPro" id="IPR001387">
    <property type="entry name" value="Cro/C1-type_HTH"/>
</dbReference>
<evidence type="ECO:0000259" key="2">
    <source>
        <dbReference type="SMART" id="SM00530"/>
    </source>
</evidence>